<dbReference type="GeneID" id="68612349"/>
<reference evidence="6 7" key="1">
    <citation type="journal article" date="2019" name="Int. J. Syst. Evol. Microbiol.">
        <title>The Global Catalogue of Microorganisms (GCM) 10K type strain sequencing project: providing services to taxonomists for standard genome sequencing and annotation.</title>
        <authorList>
            <consortium name="The Broad Institute Genomics Platform"/>
            <consortium name="The Broad Institute Genome Sequencing Center for Infectious Disease"/>
            <person name="Wu L."/>
            <person name="Ma J."/>
        </authorList>
    </citation>
    <scope>NUCLEOTIDE SEQUENCE [LARGE SCALE GENOMIC DNA]</scope>
    <source>
        <strain evidence="6 7">JCM 17504</strain>
    </source>
</reference>
<dbReference type="Proteomes" id="UP001501729">
    <property type="component" value="Unassembled WGS sequence"/>
</dbReference>
<dbReference type="SMART" id="SM00644">
    <property type="entry name" value="Ami_2"/>
    <property type="match status" value="1"/>
</dbReference>
<evidence type="ECO:0000256" key="1">
    <source>
        <dbReference type="ARBA" id="ARBA00001561"/>
    </source>
</evidence>
<gene>
    <name evidence="6" type="ORF">GCM10025751_17560</name>
</gene>
<dbReference type="SUPFAM" id="SSF55846">
    <property type="entry name" value="N-acetylmuramoyl-L-alanine amidase-like"/>
    <property type="match status" value="1"/>
</dbReference>
<dbReference type="InterPro" id="IPR002502">
    <property type="entry name" value="Amidase_domain"/>
</dbReference>
<dbReference type="PANTHER" id="PTHR30417:SF1">
    <property type="entry name" value="N-ACETYLMURAMOYL-L-ALANINE AMIDASE AMID"/>
    <property type="match status" value="1"/>
</dbReference>
<evidence type="ECO:0000259" key="5">
    <source>
        <dbReference type="SMART" id="SM00644"/>
    </source>
</evidence>
<dbReference type="GO" id="GO:0008745">
    <property type="term" value="F:N-acetylmuramoyl-L-alanine amidase activity"/>
    <property type="evidence" value="ECO:0007669"/>
    <property type="project" value="UniProtKB-EC"/>
</dbReference>
<dbReference type="GO" id="GO:0009253">
    <property type="term" value="P:peptidoglycan catabolic process"/>
    <property type="evidence" value="ECO:0007669"/>
    <property type="project" value="InterPro"/>
</dbReference>
<feature type="domain" description="N-acetylmuramoyl-L-alanine amidase" evidence="5">
    <location>
        <begin position="50"/>
        <end position="194"/>
    </location>
</feature>
<evidence type="ECO:0000256" key="4">
    <source>
        <dbReference type="ARBA" id="ARBA00023316"/>
    </source>
</evidence>
<dbReference type="PROSITE" id="PS51318">
    <property type="entry name" value="TAT"/>
    <property type="match status" value="1"/>
</dbReference>
<comment type="catalytic activity">
    <reaction evidence="1">
        <text>Hydrolyzes the link between N-acetylmuramoyl residues and L-amino acid residues in certain cell-wall glycopeptides.</text>
        <dbReference type="EC" id="3.5.1.28"/>
    </reaction>
</comment>
<sequence length="356" mass="39254">MHETRRTILKTIGAVAGAGAISGQTNAKRTMRLPATKPEMEWAPADESNYSEAERESDLDIRWFVVHVAQGEAEWTVDYFQNPDANVSAHYVADHETGNLTQMLAEEDIGWHAGNWPYNQHSLGIEHSGWVNDTNYTDELYEASAKIVRWSATEFDFPKRVRRYDIAPCDAKNGEGGVIGHDQIPNPNDCTKPGGISGHYDPGSLWNWGRYEGFIRRWDVESGENAVVLLDDAVHHGPDEHAKTVAVPAGAVGTATGTVLVRDGVQWYQFDFGGTPGWASADDVLYVRFGSGESVETTSELSVRADPDGERLGVVQEETTGTIADGPVDTGGYRWWKVNYEGGETGWSADYWLTAE</sequence>
<dbReference type="PANTHER" id="PTHR30417">
    <property type="entry name" value="N-ACETYLMURAMOYL-L-ALANINE AMIDASE AMID"/>
    <property type="match status" value="1"/>
</dbReference>
<dbReference type="RefSeq" id="WP_227776519.1">
    <property type="nucleotide sequence ID" value="NZ_BAABKX010000001.1"/>
</dbReference>
<keyword evidence="7" id="KW-1185">Reference proteome</keyword>
<dbReference type="InterPro" id="IPR006311">
    <property type="entry name" value="TAT_signal"/>
</dbReference>
<accession>A0AAV3UFX9</accession>
<evidence type="ECO:0000313" key="7">
    <source>
        <dbReference type="Proteomes" id="UP001501729"/>
    </source>
</evidence>
<dbReference type="CDD" id="cd06583">
    <property type="entry name" value="PGRP"/>
    <property type="match status" value="1"/>
</dbReference>
<evidence type="ECO:0000313" key="6">
    <source>
        <dbReference type="EMBL" id="GAA5047259.1"/>
    </source>
</evidence>
<dbReference type="Pfam" id="PF01510">
    <property type="entry name" value="Amidase_2"/>
    <property type="match status" value="1"/>
</dbReference>
<protein>
    <recommendedName>
        <fullName evidence="2">N-acetylmuramoyl-L-alanine amidase</fullName>
        <ecNumber evidence="2">3.5.1.28</ecNumber>
    </recommendedName>
</protein>
<evidence type="ECO:0000256" key="3">
    <source>
        <dbReference type="ARBA" id="ARBA00022801"/>
    </source>
</evidence>
<comment type="caution">
    <text evidence="6">The sequence shown here is derived from an EMBL/GenBank/DDBJ whole genome shotgun (WGS) entry which is preliminary data.</text>
</comment>
<dbReference type="EC" id="3.5.1.28" evidence="2"/>
<keyword evidence="4" id="KW-0961">Cell wall biogenesis/degradation</keyword>
<keyword evidence="3" id="KW-0378">Hydrolase</keyword>
<proteinExistence type="predicted"/>
<evidence type="ECO:0000256" key="2">
    <source>
        <dbReference type="ARBA" id="ARBA00011901"/>
    </source>
</evidence>
<name>A0AAV3UFX9_9EURY</name>
<dbReference type="EMBL" id="BAABKX010000001">
    <property type="protein sequence ID" value="GAA5047259.1"/>
    <property type="molecule type" value="Genomic_DNA"/>
</dbReference>
<dbReference type="GO" id="GO:0009254">
    <property type="term" value="P:peptidoglycan turnover"/>
    <property type="evidence" value="ECO:0007669"/>
    <property type="project" value="TreeGrafter"/>
</dbReference>
<dbReference type="InterPro" id="IPR036505">
    <property type="entry name" value="Amidase/PGRP_sf"/>
</dbReference>
<dbReference type="GO" id="GO:0071555">
    <property type="term" value="P:cell wall organization"/>
    <property type="evidence" value="ECO:0007669"/>
    <property type="project" value="UniProtKB-KW"/>
</dbReference>
<organism evidence="6 7">
    <name type="scientific">Haladaptatus pallidirubidus</name>
    <dbReference type="NCBI Taxonomy" id="1008152"/>
    <lineage>
        <taxon>Archaea</taxon>
        <taxon>Methanobacteriati</taxon>
        <taxon>Methanobacteriota</taxon>
        <taxon>Stenosarchaea group</taxon>
        <taxon>Halobacteria</taxon>
        <taxon>Halobacteriales</taxon>
        <taxon>Haladaptataceae</taxon>
        <taxon>Haladaptatus</taxon>
    </lineage>
</organism>
<dbReference type="Gene3D" id="3.40.80.10">
    <property type="entry name" value="Peptidoglycan recognition protein-like"/>
    <property type="match status" value="1"/>
</dbReference>
<dbReference type="InterPro" id="IPR051206">
    <property type="entry name" value="NAMLAA_amidase_2"/>
</dbReference>
<dbReference type="AlphaFoldDB" id="A0AAV3UFX9"/>